<dbReference type="EMBL" id="DTCX01000165">
    <property type="protein sequence ID" value="HGL49535.1"/>
    <property type="molecule type" value="Genomic_DNA"/>
</dbReference>
<organism evidence="2">
    <name type="scientific">Thermus tengchongensis</name>
    <dbReference type="NCBI Taxonomy" id="1214928"/>
    <lineage>
        <taxon>Bacteria</taxon>
        <taxon>Thermotogati</taxon>
        <taxon>Deinococcota</taxon>
        <taxon>Deinococci</taxon>
        <taxon>Thermales</taxon>
        <taxon>Thermaceae</taxon>
        <taxon>Thermus</taxon>
    </lineage>
</organism>
<dbReference type="Gene3D" id="3.40.50.10490">
    <property type="entry name" value="Glucose-6-phosphate isomerase like protein, domain 1"/>
    <property type="match status" value="2"/>
</dbReference>
<dbReference type="PROSITE" id="PS51464">
    <property type="entry name" value="SIS"/>
    <property type="match status" value="1"/>
</dbReference>
<accession>A0A7V4A0V6</accession>
<gene>
    <name evidence="2" type="ORF">ENU54_02860</name>
</gene>
<dbReference type="InterPro" id="IPR046348">
    <property type="entry name" value="SIS_dom_sf"/>
</dbReference>
<dbReference type="AlphaFoldDB" id="A0A7V4A0V6"/>
<dbReference type="PANTHER" id="PTHR10937:SF4">
    <property type="entry name" value="GLUCOSAMINE-6-PHOSPHATE DEAMINASE"/>
    <property type="match status" value="1"/>
</dbReference>
<evidence type="ECO:0000259" key="1">
    <source>
        <dbReference type="PROSITE" id="PS51464"/>
    </source>
</evidence>
<proteinExistence type="predicted"/>
<dbReference type="InterPro" id="IPR001347">
    <property type="entry name" value="SIS_dom"/>
</dbReference>
<reference evidence="2" key="1">
    <citation type="journal article" date="2020" name="mSystems">
        <title>Genome- and Community-Level Interaction Insights into Carbon Utilization and Element Cycling Functions of Hydrothermarchaeota in Hydrothermal Sediment.</title>
        <authorList>
            <person name="Zhou Z."/>
            <person name="Liu Y."/>
            <person name="Xu W."/>
            <person name="Pan J."/>
            <person name="Luo Z.H."/>
            <person name="Li M."/>
        </authorList>
    </citation>
    <scope>NUCLEOTIDE SEQUENCE [LARGE SCALE GENOMIC DNA]</scope>
    <source>
        <strain evidence="2">SpSt-679</strain>
    </source>
</reference>
<evidence type="ECO:0000313" key="2">
    <source>
        <dbReference type="EMBL" id="HGL49535.1"/>
    </source>
</evidence>
<dbReference type="SUPFAM" id="SSF53697">
    <property type="entry name" value="SIS domain"/>
    <property type="match status" value="1"/>
</dbReference>
<dbReference type="CDD" id="cd05009">
    <property type="entry name" value="SIS_GlmS_GlmD_2"/>
    <property type="match status" value="1"/>
</dbReference>
<protein>
    <submittedName>
        <fullName evidence="2">SIS domain-containing protein</fullName>
    </submittedName>
</protein>
<name>A0A7V4A0V6_9DEIN</name>
<comment type="caution">
    <text evidence="2">The sequence shown here is derived from an EMBL/GenBank/DDBJ whole genome shotgun (WGS) entry which is preliminary data.</text>
</comment>
<dbReference type="PANTHER" id="PTHR10937">
    <property type="entry name" value="GLUCOSAMINE--FRUCTOSE-6-PHOSPHATE AMINOTRANSFERASE, ISOMERIZING"/>
    <property type="match status" value="1"/>
</dbReference>
<dbReference type="InterPro" id="IPR035490">
    <property type="entry name" value="GlmS/FrlB_SIS"/>
</dbReference>
<dbReference type="GO" id="GO:0097367">
    <property type="term" value="F:carbohydrate derivative binding"/>
    <property type="evidence" value="ECO:0007669"/>
    <property type="project" value="InterPro"/>
</dbReference>
<sequence>MGMLDEIQASGEGWAQAVEAGSACAWPWQNALFLGSGSSYYLARIAAWLARSQGFWAQALPSGEAMLYPHLAAGAERVVGISRSGQTTELLKAVETLGLPAFLLSTRDPGEGGKAFAERVVLDRAREEAIVQTRSFSSGLVFFLTAFLGKEATAHLPRLFAERQGELWELAASWPRAKRYFALGTGAAWGLAQEAALKLKETALVQVEAFHTLEFRHGPMSMVDGDTAVFLFHPQGGGELERAVGREMAALGAEVVEVAYRLAELPLALVPFQFLAYQLARERGLDPEKPRHLSYAVRL</sequence>
<feature type="domain" description="SIS" evidence="1">
    <location>
        <begin position="170"/>
        <end position="290"/>
    </location>
</feature>
<dbReference type="Pfam" id="PF01380">
    <property type="entry name" value="SIS"/>
    <property type="match status" value="1"/>
</dbReference>
<dbReference type="GO" id="GO:1901135">
    <property type="term" value="P:carbohydrate derivative metabolic process"/>
    <property type="evidence" value="ECO:0007669"/>
    <property type="project" value="InterPro"/>
</dbReference>